<evidence type="ECO:0000313" key="5">
    <source>
        <dbReference type="Proteomes" id="UP001152795"/>
    </source>
</evidence>
<dbReference type="Pfam" id="PF00078">
    <property type="entry name" value="RVT_1"/>
    <property type="match status" value="1"/>
</dbReference>
<dbReference type="SUPFAM" id="SSF56672">
    <property type="entry name" value="DNA/RNA polymerases"/>
    <property type="match status" value="1"/>
</dbReference>
<evidence type="ECO:0000259" key="3">
    <source>
        <dbReference type="Pfam" id="PF17919"/>
    </source>
</evidence>
<dbReference type="FunFam" id="3.10.20.370:FF:000001">
    <property type="entry name" value="Retrovirus-related Pol polyprotein from transposon 17.6-like protein"/>
    <property type="match status" value="1"/>
</dbReference>
<keyword evidence="5" id="KW-1185">Reference proteome</keyword>
<feature type="compositionally biased region" description="Basic and acidic residues" evidence="1">
    <location>
        <begin position="671"/>
        <end position="696"/>
    </location>
</feature>
<dbReference type="InterPro" id="IPR043128">
    <property type="entry name" value="Rev_trsase/Diguanyl_cyclase"/>
</dbReference>
<dbReference type="Gene3D" id="3.10.20.370">
    <property type="match status" value="1"/>
</dbReference>
<dbReference type="Proteomes" id="UP001152795">
    <property type="component" value="Unassembled WGS sequence"/>
</dbReference>
<dbReference type="CDD" id="cd09274">
    <property type="entry name" value="RNase_HI_RT_Ty3"/>
    <property type="match status" value="1"/>
</dbReference>
<dbReference type="CDD" id="cd01647">
    <property type="entry name" value="RT_LTR"/>
    <property type="match status" value="1"/>
</dbReference>
<comment type="caution">
    <text evidence="4">The sequence shown here is derived from an EMBL/GenBank/DDBJ whole genome shotgun (WGS) entry which is preliminary data.</text>
</comment>
<dbReference type="Gene3D" id="3.10.10.10">
    <property type="entry name" value="HIV Type 1 Reverse Transcriptase, subunit A, domain 1"/>
    <property type="match status" value="1"/>
</dbReference>
<dbReference type="PANTHER" id="PTHR37984">
    <property type="entry name" value="PROTEIN CBG26694"/>
    <property type="match status" value="1"/>
</dbReference>
<protein>
    <submittedName>
        <fullName evidence="4">Uncharacterized protein</fullName>
    </submittedName>
</protein>
<organism evidence="4 5">
    <name type="scientific">Paramuricea clavata</name>
    <name type="common">Red gorgonian</name>
    <name type="synonym">Violescent sea-whip</name>
    <dbReference type="NCBI Taxonomy" id="317549"/>
    <lineage>
        <taxon>Eukaryota</taxon>
        <taxon>Metazoa</taxon>
        <taxon>Cnidaria</taxon>
        <taxon>Anthozoa</taxon>
        <taxon>Octocorallia</taxon>
        <taxon>Malacalcyonacea</taxon>
        <taxon>Plexauridae</taxon>
        <taxon>Paramuricea</taxon>
    </lineage>
</organism>
<feature type="non-terminal residue" evidence="4">
    <location>
        <position position="1"/>
    </location>
</feature>
<dbReference type="Pfam" id="PF17919">
    <property type="entry name" value="RT_RNaseH_2"/>
    <property type="match status" value="1"/>
</dbReference>
<dbReference type="InterPro" id="IPR043502">
    <property type="entry name" value="DNA/RNA_pol_sf"/>
</dbReference>
<feature type="domain" description="Reverse transcriptase" evidence="2">
    <location>
        <begin position="290"/>
        <end position="418"/>
    </location>
</feature>
<dbReference type="InterPro" id="IPR050951">
    <property type="entry name" value="Retrovirus_Pol_polyprotein"/>
</dbReference>
<feature type="domain" description="Reverse transcriptase/retrotransposon-derived protein RNase H-like" evidence="3">
    <location>
        <begin position="459"/>
        <end position="551"/>
    </location>
</feature>
<gene>
    <name evidence="4" type="ORF">PACLA_8A056292</name>
</gene>
<dbReference type="InterPro" id="IPR000477">
    <property type="entry name" value="RT_dom"/>
</dbReference>
<dbReference type="AlphaFoldDB" id="A0A6S7IDD0"/>
<feature type="non-terminal residue" evidence="4">
    <location>
        <position position="874"/>
    </location>
</feature>
<feature type="region of interest" description="Disordered" evidence="1">
    <location>
        <begin position="671"/>
        <end position="701"/>
    </location>
</feature>
<dbReference type="OrthoDB" id="5989588at2759"/>
<dbReference type="PANTHER" id="PTHR37984:SF11">
    <property type="entry name" value="INTEGRASE CATALYTIC DOMAIN-CONTAINING PROTEIN"/>
    <property type="match status" value="1"/>
</dbReference>
<proteinExistence type="predicted"/>
<reference evidence="4" key="1">
    <citation type="submission" date="2020-04" db="EMBL/GenBank/DDBJ databases">
        <authorList>
            <person name="Alioto T."/>
            <person name="Alioto T."/>
            <person name="Gomez Garrido J."/>
        </authorList>
    </citation>
    <scope>NUCLEOTIDE SEQUENCE</scope>
    <source>
        <strain evidence="4">A484AB</strain>
    </source>
</reference>
<dbReference type="InterPro" id="IPR041577">
    <property type="entry name" value="RT_RNaseH_2"/>
</dbReference>
<name>A0A6S7IDD0_PARCT</name>
<dbReference type="Gene3D" id="3.30.70.270">
    <property type="match status" value="1"/>
</dbReference>
<evidence type="ECO:0000259" key="2">
    <source>
        <dbReference type="Pfam" id="PF00078"/>
    </source>
</evidence>
<evidence type="ECO:0000313" key="4">
    <source>
        <dbReference type="EMBL" id="CAB4015033.1"/>
    </source>
</evidence>
<dbReference type="EMBL" id="CACRXK020008546">
    <property type="protein sequence ID" value="CAB4015033.1"/>
    <property type="molecule type" value="Genomic_DNA"/>
</dbReference>
<accession>A0A6S7IDD0</accession>
<evidence type="ECO:0000256" key="1">
    <source>
        <dbReference type="SAM" id="MobiDB-lite"/>
    </source>
</evidence>
<sequence length="874" mass="100962">AGNDDNKVQQRALLLHCAGSDVQVIFDVLPETGNAKEYEKAEEALTRHFVTQVNVPYERHMFRELAQNENETIDQFAVRLRRKAQQCDYGDQLESQIRDQIISRCRSSDLRRKFLENGRRVQSTKRQAKTKDLKKKHIKCTSRKTTKKLYAYGSTTPLIVTGTFTADVNVADRHETTEFTVIEGKGEPLLGRKTATELGVLKLQIPEQFVNSVTDRVARHKVLFQDIGKLKEYQMKLHIDPQVRPVAQSVRRTAFSLRGKIEEKLDKLLREDIIEKVDGPTPWVNPVVVVPKANGEVRLCVDMRCANTAIIRERLPIPTIDAILQDMQEGCVFSKLDLKWGYHQIELSEESRSITTFVTHKGLLRYKRLMFGISSAPEKYQQVIQQVLQDCSGTANISDDIIIYGFDQAEHDKRLEKLTFMGLLLSNRGIGPTEEKVRAVVEARESQNVTEVKSFLGLQESFRELKRRLVQAETLSYFNREAKTKIVCDASPVGLGAIVLQEHKGEDRVICYASRGLTEVERRYSQTEKDALAVVWSCEKFHIYLYGRQFELWTDHKPLELKEIEEASSCDEELMTTIVGVSVKLRPIVIELGYEGHQGILKMKQRLQLPGGPCRYVERRSNHSCKKTELNTGRQRAPLWPQANGMCPAELMFRRKLRTKLPELRENARLDEEMRDKDREEKEKMKGYADKRRNAKESNLSEGDKVLGKHHRKKHYRFYTLVEEQPLAEISGVTLYSQRNLLHINNENDVKYGYYQRKILMQDGAINEKIRTQTHRAIGRDLESDMIHTWLCNLECPEKHLRLCFLDFEKAFDHWMKASLGTYNVLATCFELAKGPCCGYRIRNRRTPDEMVVVVHHSAVMCWNLTTRSFLTDR</sequence>